<protein>
    <submittedName>
        <fullName evidence="5">HipA domain-containing protein</fullName>
    </submittedName>
</protein>
<dbReference type="EMBL" id="CP097636">
    <property type="protein sequence ID" value="URI08641.1"/>
    <property type="molecule type" value="Genomic_DNA"/>
</dbReference>
<dbReference type="Pfam" id="PF07804">
    <property type="entry name" value="HipA_C"/>
    <property type="match status" value="1"/>
</dbReference>
<gene>
    <name evidence="5" type="ORF">MW290_23975</name>
</gene>
<dbReference type="InterPro" id="IPR011009">
    <property type="entry name" value="Kinase-like_dom_sf"/>
</dbReference>
<dbReference type="InterPro" id="IPR012893">
    <property type="entry name" value="HipA-like_C"/>
</dbReference>
<dbReference type="Proteomes" id="UP001056201">
    <property type="component" value="Chromosome 2"/>
</dbReference>
<dbReference type="SUPFAM" id="SSF56112">
    <property type="entry name" value="Protein kinase-like (PK-like)"/>
    <property type="match status" value="1"/>
</dbReference>
<evidence type="ECO:0000256" key="3">
    <source>
        <dbReference type="ARBA" id="ARBA00022777"/>
    </source>
</evidence>
<sequence>MEQADADAFALLALIRQLGVASSAQLQAATGRSQPTLSRLLRALAAQVVVLGSGRSTRYGLPQPLLGAPAVQPLRWVMPDGRLHDWGRLTFLAGDRVHVQADGLDSLTQGSLPWFMAPLRAQGFLGRVLARQWAQRGLDANPDRWSLEQVLATALLLHDAPGALVLGEPPAGSLLPPATGTEPDLDALADEVAATLPAGSSAGGEQAKFLTHDATGHPLIVKFTPPLDTPFGERWRDLLQAEALALQVLAEWGVPVAAAQVVQTARRAYLVSRRFDRLPGGGRLHAVPLDAVHAAFVPGGRQHWGATCRELERQRRLPPGAGAQAEALLHFGRLIGNTDMHFGNLSLWVQPQDVSRGRFTGLAPVYDMLPMRWRPDMAQGLVDIEPFEPDAVALGSPAREVALQFWQQLAALPAASRALRRAAQAMALRLQRG</sequence>
<accession>A0ABY4S5D3</accession>
<evidence type="ECO:0000313" key="5">
    <source>
        <dbReference type="EMBL" id="URI08641.1"/>
    </source>
</evidence>
<feature type="domain" description="HipA-like C-terminal" evidence="4">
    <location>
        <begin position="200"/>
        <end position="395"/>
    </location>
</feature>
<organism evidence="5 6">
    <name type="scientific">Aquincola tertiaricarbonis</name>
    <dbReference type="NCBI Taxonomy" id="391953"/>
    <lineage>
        <taxon>Bacteria</taxon>
        <taxon>Pseudomonadati</taxon>
        <taxon>Pseudomonadota</taxon>
        <taxon>Betaproteobacteria</taxon>
        <taxon>Burkholderiales</taxon>
        <taxon>Sphaerotilaceae</taxon>
        <taxon>Aquincola</taxon>
    </lineage>
</organism>
<evidence type="ECO:0000259" key="4">
    <source>
        <dbReference type="Pfam" id="PF07804"/>
    </source>
</evidence>
<evidence type="ECO:0000313" key="6">
    <source>
        <dbReference type="Proteomes" id="UP001056201"/>
    </source>
</evidence>
<evidence type="ECO:0000256" key="1">
    <source>
        <dbReference type="ARBA" id="ARBA00010164"/>
    </source>
</evidence>
<dbReference type="InterPro" id="IPR052028">
    <property type="entry name" value="HipA_Ser/Thr_kinase"/>
</dbReference>
<evidence type="ECO:0000256" key="2">
    <source>
        <dbReference type="ARBA" id="ARBA00022679"/>
    </source>
</evidence>
<dbReference type="RefSeq" id="WP_250196862.1">
    <property type="nucleotide sequence ID" value="NZ_CP097636.1"/>
</dbReference>
<reference evidence="5" key="1">
    <citation type="submission" date="2022-05" db="EMBL/GenBank/DDBJ databases">
        <title>An RpoN-dependent PEP-CTERM gene is involved in floc formation of an Aquincola tertiaricarbonis strain.</title>
        <authorList>
            <person name="Qiu D."/>
            <person name="Xia M."/>
        </authorList>
    </citation>
    <scope>NUCLEOTIDE SEQUENCE</scope>
    <source>
        <strain evidence="5">RN12</strain>
    </source>
</reference>
<name>A0ABY4S5D3_AQUTE</name>
<keyword evidence="2" id="KW-0808">Transferase</keyword>
<keyword evidence="3" id="KW-0418">Kinase</keyword>
<proteinExistence type="inferred from homology"/>
<comment type="similarity">
    <text evidence="1">Belongs to the HipA Ser/Thr kinase family.</text>
</comment>
<dbReference type="PANTHER" id="PTHR37419">
    <property type="entry name" value="SERINE/THREONINE-PROTEIN KINASE TOXIN HIPA"/>
    <property type="match status" value="1"/>
</dbReference>
<dbReference type="PANTHER" id="PTHR37419:SF8">
    <property type="entry name" value="TOXIN YJJJ"/>
    <property type="match status" value="1"/>
</dbReference>
<keyword evidence="6" id="KW-1185">Reference proteome</keyword>